<evidence type="ECO:0000313" key="1">
    <source>
        <dbReference type="EMBL" id="SEA49668.1"/>
    </source>
</evidence>
<dbReference type="Proteomes" id="UP000187280">
    <property type="component" value="Unassembled WGS sequence"/>
</dbReference>
<proteinExistence type="predicted"/>
<name>A0A1H4BNM3_9GAMM</name>
<accession>A0A1H4BNM3</accession>
<reference evidence="1 2" key="1">
    <citation type="submission" date="2016-10" db="EMBL/GenBank/DDBJ databases">
        <authorList>
            <person name="de Groot N.N."/>
        </authorList>
    </citation>
    <scope>NUCLEOTIDE SEQUENCE [LARGE SCALE GENOMIC DNA]</scope>
    <source>
        <strain evidence="1 2">ATCC 29281</strain>
    </source>
</reference>
<keyword evidence="2" id="KW-1185">Reference proteome</keyword>
<dbReference type="EMBL" id="FNQS01000005">
    <property type="protein sequence ID" value="SEA49668.1"/>
    <property type="molecule type" value="Genomic_DNA"/>
</dbReference>
<organism evidence="1 2">
    <name type="scientific">Lonsdalea quercina</name>
    <dbReference type="NCBI Taxonomy" id="71657"/>
    <lineage>
        <taxon>Bacteria</taxon>
        <taxon>Pseudomonadati</taxon>
        <taxon>Pseudomonadota</taxon>
        <taxon>Gammaproteobacteria</taxon>
        <taxon>Enterobacterales</taxon>
        <taxon>Pectobacteriaceae</taxon>
        <taxon>Lonsdalea</taxon>
    </lineage>
</organism>
<protein>
    <submittedName>
        <fullName evidence="1">Uncharacterized protein</fullName>
    </submittedName>
</protein>
<sequence length="54" mass="6059">MAILTRNKRAVAPAVGDSATINGYKGDSKRRLAHNYKTARPTHNVMRSSSLRYR</sequence>
<evidence type="ECO:0000313" key="2">
    <source>
        <dbReference type="Proteomes" id="UP000187280"/>
    </source>
</evidence>
<gene>
    <name evidence="1" type="ORF">SAMN02982996_01757</name>
</gene>
<dbReference type="AlphaFoldDB" id="A0A1H4BNM3"/>
<dbReference type="STRING" id="71657.SAMN02982996_01757"/>